<gene>
    <name evidence="1" type="ORF">Q8X39_20350</name>
</gene>
<evidence type="ECO:0000313" key="1">
    <source>
        <dbReference type="EMBL" id="MDP4302993.1"/>
    </source>
</evidence>
<organism evidence="1 2">
    <name type="scientific">Leptothrix discophora</name>
    <dbReference type="NCBI Taxonomy" id="89"/>
    <lineage>
        <taxon>Bacteria</taxon>
        <taxon>Pseudomonadati</taxon>
        <taxon>Pseudomonadota</taxon>
        <taxon>Betaproteobacteria</taxon>
        <taxon>Burkholderiales</taxon>
        <taxon>Sphaerotilaceae</taxon>
        <taxon>Leptothrix</taxon>
    </lineage>
</organism>
<protein>
    <submittedName>
        <fullName evidence="1">Uncharacterized protein</fullName>
    </submittedName>
</protein>
<accession>A0ABT9G961</accession>
<feature type="non-terminal residue" evidence="1">
    <location>
        <position position="1"/>
    </location>
</feature>
<sequence>GTKALELAKGKSAIEVATLQELVEALQSVRAAAEAGELDAHIEAVSASLGAAFKRKTAKAGTRAH</sequence>
<name>A0ABT9G961_LEPDI</name>
<evidence type="ECO:0000313" key="2">
    <source>
        <dbReference type="Proteomes" id="UP001235760"/>
    </source>
</evidence>
<keyword evidence="2" id="KW-1185">Reference proteome</keyword>
<comment type="caution">
    <text evidence="1">The sequence shown here is derived from an EMBL/GenBank/DDBJ whole genome shotgun (WGS) entry which is preliminary data.</text>
</comment>
<dbReference type="Proteomes" id="UP001235760">
    <property type="component" value="Unassembled WGS sequence"/>
</dbReference>
<reference evidence="1 2" key="1">
    <citation type="submission" date="2023-08" db="EMBL/GenBank/DDBJ databases">
        <authorList>
            <person name="Roldan D.M."/>
            <person name="Menes R.J."/>
        </authorList>
    </citation>
    <scope>NUCLEOTIDE SEQUENCE [LARGE SCALE GENOMIC DNA]</scope>
    <source>
        <strain evidence="1 2">CCM 2812</strain>
    </source>
</reference>
<proteinExistence type="predicted"/>
<dbReference type="EMBL" id="JAUZEE010000020">
    <property type="protein sequence ID" value="MDP4302993.1"/>
    <property type="molecule type" value="Genomic_DNA"/>
</dbReference>